<keyword evidence="3" id="KW-1185">Reference proteome</keyword>
<feature type="compositionally biased region" description="Polar residues" evidence="1">
    <location>
        <begin position="56"/>
        <end position="77"/>
    </location>
</feature>
<proteinExistence type="predicted"/>
<evidence type="ECO:0000256" key="1">
    <source>
        <dbReference type="SAM" id="MobiDB-lite"/>
    </source>
</evidence>
<accession>A0A067M7T6</accession>
<reference evidence="3" key="1">
    <citation type="journal article" date="2014" name="Proc. Natl. Acad. Sci. U.S.A.">
        <title>Extensive sampling of basidiomycete genomes demonstrates inadequacy of the white-rot/brown-rot paradigm for wood decay fungi.</title>
        <authorList>
            <person name="Riley R."/>
            <person name="Salamov A.A."/>
            <person name="Brown D.W."/>
            <person name="Nagy L.G."/>
            <person name="Floudas D."/>
            <person name="Held B.W."/>
            <person name="Levasseur A."/>
            <person name="Lombard V."/>
            <person name="Morin E."/>
            <person name="Otillar R."/>
            <person name="Lindquist E.A."/>
            <person name="Sun H."/>
            <person name="LaButti K.M."/>
            <person name="Schmutz J."/>
            <person name="Jabbour D."/>
            <person name="Luo H."/>
            <person name="Baker S.E."/>
            <person name="Pisabarro A.G."/>
            <person name="Walton J.D."/>
            <person name="Blanchette R.A."/>
            <person name="Henrissat B."/>
            <person name="Martin F."/>
            <person name="Cullen D."/>
            <person name="Hibbett D.S."/>
            <person name="Grigoriev I.V."/>
        </authorList>
    </citation>
    <scope>NUCLEOTIDE SEQUENCE [LARGE SCALE GENOMIC DNA]</scope>
    <source>
        <strain evidence="3">FD-172 SS1</strain>
    </source>
</reference>
<name>A0A067M7T6_BOTB1</name>
<organism evidence="2 3">
    <name type="scientific">Botryobasidium botryosum (strain FD-172 SS1)</name>
    <dbReference type="NCBI Taxonomy" id="930990"/>
    <lineage>
        <taxon>Eukaryota</taxon>
        <taxon>Fungi</taxon>
        <taxon>Dikarya</taxon>
        <taxon>Basidiomycota</taxon>
        <taxon>Agaricomycotina</taxon>
        <taxon>Agaricomycetes</taxon>
        <taxon>Cantharellales</taxon>
        <taxon>Botryobasidiaceae</taxon>
        <taxon>Botryobasidium</taxon>
    </lineage>
</organism>
<sequence>MAVAIAPPKPNTNEGAHSVVVSEASTVPSAAVITTSVQPSRSSTPNPRSSPSPNTAEKSTNFRSKTLQRKSGPSQSLHPDWVKHISDQLGVVQTWKAEKSAQEANEKAAKCMVTILYYSETYDPSTQNWCFHSPGIPRSPVLSGATLIYHKPTVKRCLDIEKELVGPALRFSKKRPLDGLHTAGPLKRQHIMLPSPAFDKESTMLTCTRQPPCSPMSDSSSTCSSIPDAAISPQGSQAHLMASTTGGPPVAQLTWPGGLFFYEVERGLDVIAGRARNTLKEDAFCAVFKGASFNKTTVHAHKVLLVSATAEERNYFRGLGHTPKGLWSNFITLKRQAQRHLLSSFIKSATNHSTLVSNGLAVSPAAADPDVNGTPATKAGAIKATKTSNTAQTGGPANVGCTNAPTPLVAPTTRLHIWEMSMDFPDNVDEELQMMAAQEKEVDMDELRVPRAYTPPDRDAVPANVSDEYITTDDGKYDTFKIILLASAGHNPAGDCNEETFLLEKALQMVSAGVYLGNFLDALHVQPGGTLFYPMQIASTFIADSPKDDPAGHFFHCQQPYDQAQIIRFHGANALQADPTPGSRLSKTIEAFIHFSDVHVKEPETYLGIQGVIVEDTFKIVGIGAYRKNFAFRLGNREDRHAALGRDLAEVASFHSQHDCSRICQHLGLAPYPAQH</sequence>
<feature type="region of interest" description="Disordered" evidence="1">
    <location>
        <begin position="1"/>
        <end position="80"/>
    </location>
</feature>
<feature type="compositionally biased region" description="Polar residues" evidence="1">
    <location>
        <begin position="23"/>
        <end position="38"/>
    </location>
</feature>
<gene>
    <name evidence="2" type="ORF">BOTBODRAFT_46237</name>
</gene>
<protein>
    <submittedName>
        <fullName evidence="2">Uncharacterized protein</fullName>
    </submittedName>
</protein>
<dbReference type="HOGENOM" id="CLU_406508_0_0_1"/>
<dbReference type="InParanoid" id="A0A067M7T6"/>
<dbReference type="EMBL" id="KL198056">
    <property type="protein sequence ID" value="KDQ11639.1"/>
    <property type="molecule type" value="Genomic_DNA"/>
</dbReference>
<feature type="compositionally biased region" description="Low complexity" evidence="1">
    <location>
        <begin position="39"/>
        <end position="55"/>
    </location>
</feature>
<dbReference type="AlphaFoldDB" id="A0A067M7T6"/>
<evidence type="ECO:0000313" key="2">
    <source>
        <dbReference type="EMBL" id="KDQ11639.1"/>
    </source>
</evidence>
<evidence type="ECO:0000313" key="3">
    <source>
        <dbReference type="Proteomes" id="UP000027195"/>
    </source>
</evidence>
<dbReference type="Proteomes" id="UP000027195">
    <property type="component" value="Unassembled WGS sequence"/>
</dbReference>